<dbReference type="InterPro" id="IPR050626">
    <property type="entry name" value="Peptidase_M16"/>
</dbReference>
<dbReference type="Gene3D" id="3.30.830.10">
    <property type="entry name" value="Metalloenzyme, LuxS/M16 peptidase-like"/>
    <property type="match status" value="4"/>
</dbReference>
<dbReference type="STRING" id="862515.HMPREF0658_1023"/>
<dbReference type="RefSeq" id="WP_006948967.1">
    <property type="nucleotide sequence ID" value="NZ_GL397214.1"/>
</dbReference>
<dbReference type="EMBL" id="AEEI01000034">
    <property type="protein sequence ID" value="EFM02035.1"/>
    <property type="molecule type" value="Genomic_DNA"/>
</dbReference>
<feature type="domain" description="Peptidase M16 C-terminal" evidence="7">
    <location>
        <begin position="706"/>
        <end position="839"/>
    </location>
</feature>
<reference evidence="8" key="1">
    <citation type="submission" date="2010-07" db="EMBL/GenBank/DDBJ databases">
        <authorList>
            <person name="Muzny D."/>
            <person name="Qin X."/>
            <person name="Deng J."/>
            <person name="Jiang H."/>
            <person name="Liu Y."/>
            <person name="Qu J."/>
            <person name="Song X.-Z."/>
            <person name="Zhang L."/>
            <person name="Thornton R."/>
            <person name="Coyle M."/>
            <person name="Francisco L."/>
            <person name="Jackson L."/>
            <person name="Javaid M."/>
            <person name="Korchina V."/>
            <person name="Kovar C."/>
            <person name="Mata R."/>
            <person name="Mathew T."/>
            <person name="Ngo R."/>
            <person name="Nguyen L."/>
            <person name="Nguyen N."/>
            <person name="Okwuonu G."/>
            <person name="Ongeri F."/>
            <person name="Pham C."/>
            <person name="Simmons D."/>
            <person name="Wilczek-Boney K."/>
            <person name="Hale W."/>
            <person name="Jakkamsetti A."/>
            <person name="Pham P."/>
            <person name="Ruth R."/>
            <person name="San Lucas F."/>
            <person name="Warren J."/>
            <person name="Zhang J."/>
            <person name="Zhao Z."/>
            <person name="Zhou C."/>
            <person name="Zhu D."/>
            <person name="Lee S."/>
            <person name="Bess C."/>
            <person name="Blankenburg K."/>
            <person name="Forbes L."/>
            <person name="Fu Q."/>
            <person name="Gubbala S."/>
            <person name="Hirani K."/>
            <person name="Jayaseelan J.C."/>
            <person name="Lara F."/>
            <person name="Munidasa M."/>
            <person name="Palculict T."/>
            <person name="Patil S."/>
            <person name="Pu L.-L."/>
            <person name="Saada N."/>
            <person name="Tang L."/>
            <person name="Weissenberger G."/>
            <person name="Zhu Y."/>
            <person name="Hemphill L."/>
            <person name="Shang Y."/>
            <person name="Youmans B."/>
            <person name="Ayvaz T."/>
            <person name="Ross M."/>
            <person name="Santibanez J."/>
            <person name="Aqrawi P."/>
            <person name="Gross S."/>
            <person name="Joshi V."/>
            <person name="Fowler G."/>
            <person name="Nazareth L."/>
            <person name="Reid J."/>
            <person name="Worley K."/>
            <person name="Petrosino J."/>
            <person name="Highlander S."/>
            <person name="Gibbs R."/>
        </authorList>
    </citation>
    <scope>NUCLEOTIDE SEQUENCE [LARGE SCALE GENOMIC DNA]</scope>
    <source>
        <strain evidence="8">DSM 16973</strain>
    </source>
</reference>
<dbReference type="GO" id="GO:0006508">
    <property type="term" value="P:proteolysis"/>
    <property type="evidence" value="ECO:0007669"/>
    <property type="project" value="UniProtKB-KW"/>
</dbReference>
<dbReference type="PANTHER" id="PTHR43690">
    <property type="entry name" value="NARDILYSIN"/>
    <property type="match status" value="1"/>
</dbReference>
<dbReference type="GO" id="GO:0046872">
    <property type="term" value="F:metal ion binding"/>
    <property type="evidence" value="ECO:0007669"/>
    <property type="project" value="InterPro"/>
</dbReference>
<keyword evidence="5" id="KW-0482">Metalloprotease</keyword>
<evidence type="ECO:0000259" key="7">
    <source>
        <dbReference type="Pfam" id="PF05193"/>
    </source>
</evidence>
<feature type="domain" description="Peptidase M16 C-terminal" evidence="7">
    <location>
        <begin position="241"/>
        <end position="413"/>
    </location>
</feature>
<gene>
    <name evidence="8" type="ORF">HMPREF0658_1023</name>
</gene>
<dbReference type="SUPFAM" id="SSF63411">
    <property type="entry name" value="LuxS/MPP-like metallohydrolase"/>
    <property type="match status" value="4"/>
</dbReference>
<evidence type="ECO:0000256" key="4">
    <source>
        <dbReference type="ARBA" id="ARBA00022833"/>
    </source>
</evidence>
<dbReference type="AlphaFoldDB" id="E0NS72"/>
<dbReference type="Pfam" id="PF05193">
    <property type="entry name" value="Peptidase_M16_C"/>
    <property type="match status" value="2"/>
</dbReference>
<comment type="similarity">
    <text evidence="1">Belongs to the peptidase M16 family.</text>
</comment>
<dbReference type="GO" id="GO:0008237">
    <property type="term" value="F:metallopeptidase activity"/>
    <property type="evidence" value="ECO:0007669"/>
    <property type="project" value="UniProtKB-KW"/>
</dbReference>
<evidence type="ECO:0000259" key="6">
    <source>
        <dbReference type="Pfam" id="PF00675"/>
    </source>
</evidence>
<sequence>MKHILAFLITWCSIYPVCAQQTDPLRVVEHKLSNGMTVWLNEDHSQPKVMGAVVVKAGANDCPNTGIAHYFEHIMFKGTDQIGTTNYQAEKPWLDSISARYDQLALTADKAARRALQQDINRLSRKAADYSIPNEFNSLITRYGGSKLNAYTSYDETVYHNEFAPQYIAQWAELNSERLIHPVFRGFQNELETVYEEKNMVNDNVLGNAMEKFMSKLFAGSPYAYPVLGSTENLKNPKLSEMREFFDKYYVAGNMGLILCGDIDPSTLMPLLERTFGRIRPGNAPARAPWQLSPFTGKETLGVKLPIPLIKIDAVAFRAPTDDAPDAPALDIATQLLSNDNNTGLLDSLVHSHKMLYAFCERMALRHTGLLFFGAVPNIPFGSKHKVETLCRQQVDRLKSGAFSDEMLQSLKRDYIREKQQMMEQIDSRASAMIDAFTQDRSWDDYISTGRNVANLTKADIMRVAARYFNDQSIRVVKKYGSGKKDKMAQPGYQPVTPKNIGAQSAYAEQLSKMPTDDKPVRLIDFDRDATTIALSPQVNLYAVKNPVNDLFKLQFIFHQGTIADPLLEATKEYLSTVGTDSLSKLALGKAFQQLGSHMAISVDNASFILGISGYDRNLAPTLRLLNHFMYHAEVDARKMRDVVTERKLSDRTFFKDNTTIANAVFERVANGDRSAYLTQPSAKTLSALRAEDLLAHFADAQRYACSIVYSGQLPPDEVAQALKQQFSIDSMARPAQSTFVPLMPVCEPTVYLFNNPSARQTIIGTYAQLPSAPTVEDRVRQTLWADYLGNGMSSVIFQEIREFRSLAYYASANLMCPSLIRHADAPTAFTTRLGTQADKTMNALSVLDSLLTHMPLRQTGVDIARQGILNRISNNFPSFRSIGNRIAFLHRNGYTEDPSRRWLTILPSLSANDVTNYQTNTAGKEPRAIIVVGNKKKLDLKRLAQYGRIVELHRSDIYR</sequence>
<keyword evidence="4" id="KW-0862">Zinc</keyword>
<evidence type="ECO:0000256" key="2">
    <source>
        <dbReference type="ARBA" id="ARBA00022670"/>
    </source>
</evidence>
<dbReference type="InterPro" id="IPR011765">
    <property type="entry name" value="Pept_M16_N"/>
</dbReference>
<dbReference type="EC" id="3.4.24.-" evidence="8"/>
<keyword evidence="2" id="KW-0645">Protease</keyword>
<comment type="caution">
    <text evidence="8">The sequence shown here is derived from an EMBL/GenBank/DDBJ whole genome shotgun (WGS) entry which is preliminary data.</text>
</comment>
<organism evidence="8 9">
    <name type="scientific">Hoylesella marshii DSM 16973 = JCM 13450</name>
    <dbReference type="NCBI Taxonomy" id="862515"/>
    <lineage>
        <taxon>Bacteria</taxon>
        <taxon>Pseudomonadati</taxon>
        <taxon>Bacteroidota</taxon>
        <taxon>Bacteroidia</taxon>
        <taxon>Bacteroidales</taxon>
        <taxon>Prevotellaceae</taxon>
        <taxon>Hoylesella</taxon>
    </lineage>
</organism>
<keyword evidence="3 8" id="KW-0378">Hydrolase</keyword>
<dbReference type="eggNOG" id="COG0612">
    <property type="taxonomic scope" value="Bacteria"/>
</dbReference>
<dbReference type="PANTHER" id="PTHR43690:SF17">
    <property type="entry name" value="PROTEIN YHJJ"/>
    <property type="match status" value="1"/>
</dbReference>
<evidence type="ECO:0000313" key="8">
    <source>
        <dbReference type="EMBL" id="EFM02035.1"/>
    </source>
</evidence>
<evidence type="ECO:0000256" key="5">
    <source>
        <dbReference type="ARBA" id="ARBA00023049"/>
    </source>
</evidence>
<evidence type="ECO:0000256" key="1">
    <source>
        <dbReference type="ARBA" id="ARBA00007261"/>
    </source>
</evidence>
<keyword evidence="9" id="KW-1185">Reference proteome</keyword>
<protein>
    <submittedName>
        <fullName evidence="8">Peptidase M16 inactive domain protein</fullName>
        <ecNumber evidence="8">3.4.24.-</ecNumber>
    </submittedName>
</protein>
<evidence type="ECO:0000256" key="3">
    <source>
        <dbReference type="ARBA" id="ARBA00022801"/>
    </source>
</evidence>
<accession>E0NS72</accession>
<dbReference type="InterPro" id="IPR011249">
    <property type="entry name" value="Metalloenz_LuxS/M16"/>
</dbReference>
<dbReference type="Pfam" id="PF00675">
    <property type="entry name" value="Peptidase_M16"/>
    <property type="match status" value="1"/>
</dbReference>
<feature type="domain" description="Peptidase M16 N-terminal" evidence="6">
    <location>
        <begin position="130"/>
        <end position="229"/>
    </location>
</feature>
<dbReference type="HOGENOM" id="CLU_306466_0_0_10"/>
<name>E0NS72_9BACT</name>
<dbReference type="Proteomes" id="UP000004394">
    <property type="component" value="Unassembled WGS sequence"/>
</dbReference>
<proteinExistence type="inferred from homology"/>
<dbReference type="InterPro" id="IPR007863">
    <property type="entry name" value="Peptidase_M16_C"/>
</dbReference>
<evidence type="ECO:0000313" key="9">
    <source>
        <dbReference type="Proteomes" id="UP000004394"/>
    </source>
</evidence>
<dbReference type="BioCyc" id="PMAR862515-HMP:GMOO-1039-MONOMER"/>